<dbReference type="GO" id="GO:0046872">
    <property type="term" value="F:metal ion binding"/>
    <property type="evidence" value="ECO:0007669"/>
    <property type="project" value="UniProtKB-KW"/>
</dbReference>
<dbReference type="CDD" id="cd09272">
    <property type="entry name" value="RNase_HI_RT_Ty1"/>
    <property type="match status" value="1"/>
</dbReference>
<keyword evidence="13" id="KW-0808">Transferase</keyword>
<dbReference type="PANTHER" id="PTHR42648:SF11">
    <property type="entry name" value="TRANSPOSON TY4-P GAG-POL POLYPROTEIN"/>
    <property type="match status" value="1"/>
</dbReference>
<keyword evidence="12" id="KW-0695">RNA-directed DNA polymerase</keyword>
<sequence length="914" mass="103541">MTTLADKAILLGADNHPPMLEKDMYDSWKSIMELYMMNRQHGRIILESIENGPLIWPSIEENRVMPFSEQSNIVNQSETKITSDSNIIPYSQYFFYDHTTKQALGFQNPFYTKKAQQLEPKLYDGNVIEKINAIVICDSKETLMLAEESRSKMLLKQKDPMMSEKKVNTTPVDYAILNQLSQDFKTGFVSQTELSAEQAFWSQNSVNFTEPTPSTRPTKVEVPKELPKVSMVNTSLKKLKHHLSSFDVVVKERTTTITITEGTYNLRKLKGKAIVDDVVPSHPIDPELLKVDVAPLAPKLLNNRTVHSDYLRHTQEETATLREIVKQGRSLNPPNTSLDYVCKITTPAEVPLRKPIALESNTPTPVVTLVYSQKPKASRNNVLVVQIVLWYLDSDSSKHMTGDRSQLTNFVDKFLGTVKFGNDHVAKIIGYGDYQIGKVTISRVYLMDGLGHNLVSVGQIRDMMASSPICLLFKASKTKSWLWHRCLSYPNFSAINNLARQGLVQGLSKLKFEKDHLCSACATGKSKKKSHKPKFEDTNQEKLYLLHMDLCGPMHVETVNGKKYILVIVDDYSQFTWVKCLRSKDKASDFIIKFLKMIQVGISHETSVARSPQQNSAVERRNRTLIEAARTIVDHPSPEVIAPIAEVVAPEPVALTGSPSFTTVDQDAPSPSNSQTTPEPQSSIIPNDVEDDNHDLALKAIRIFLAFAAHKNMVVYQMDVKTVFLNGNLREEIYVSQLDGFVDPDNPNHVYKLKKALYRLKQAPRACPRGIFINQSKYALESLKKYGFESYDPVDTPMVEKSKLDKDKEGKVVDPSHYRSMIGTLHYLTASRPDLQFAICMCTRSKHIDIRYHFIKKQVENGVIKLYFVNMKYQLADILTKALGRERIEFLINKLGMQSFMSETLQQLTDGVDE</sequence>
<dbReference type="InterPro" id="IPR036397">
    <property type="entry name" value="RNaseH_sf"/>
</dbReference>
<dbReference type="GO" id="GO:0004519">
    <property type="term" value="F:endonuclease activity"/>
    <property type="evidence" value="ECO:0007669"/>
    <property type="project" value="UniProtKB-KW"/>
</dbReference>
<dbReference type="GO" id="GO:0003964">
    <property type="term" value="F:RNA-directed DNA polymerase activity"/>
    <property type="evidence" value="ECO:0007669"/>
    <property type="project" value="UniProtKB-KW"/>
</dbReference>
<dbReference type="PANTHER" id="PTHR42648">
    <property type="entry name" value="TRANSPOSASE, PUTATIVE-RELATED"/>
    <property type="match status" value="1"/>
</dbReference>
<protein>
    <recommendedName>
        <fullName evidence="18">Integrase catalytic domain-containing protein</fullName>
    </recommendedName>
</protein>
<keyword evidence="9" id="KW-0067">ATP-binding</keyword>
<dbReference type="EMBL" id="BKCJ010003467">
    <property type="protein sequence ID" value="GEU55263.1"/>
    <property type="molecule type" value="Genomic_DNA"/>
</dbReference>
<dbReference type="PROSITE" id="PS50994">
    <property type="entry name" value="INTEGRASE"/>
    <property type="match status" value="1"/>
</dbReference>
<dbReference type="GO" id="GO:0008233">
    <property type="term" value="F:peptidase activity"/>
    <property type="evidence" value="ECO:0007669"/>
    <property type="project" value="UniProtKB-KW"/>
</dbReference>
<feature type="domain" description="Integrase catalytic" evidence="18">
    <location>
        <begin position="585"/>
        <end position="677"/>
    </location>
</feature>
<evidence type="ECO:0000256" key="7">
    <source>
        <dbReference type="ARBA" id="ARBA00022759"/>
    </source>
</evidence>
<dbReference type="InterPro" id="IPR001584">
    <property type="entry name" value="Integrase_cat-core"/>
</dbReference>
<feature type="region of interest" description="Disordered" evidence="17">
    <location>
        <begin position="658"/>
        <end position="689"/>
    </location>
</feature>
<evidence type="ECO:0000256" key="10">
    <source>
        <dbReference type="ARBA" id="ARBA00022842"/>
    </source>
</evidence>
<keyword evidence="13" id="KW-0548">Nucleotidyltransferase</keyword>
<dbReference type="InterPro" id="IPR012337">
    <property type="entry name" value="RNaseH-like_sf"/>
</dbReference>
<keyword evidence="3" id="KW-0645">Protease</keyword>
<accession>A0A6L2L049</accession>
<evidence type="ECO:0000256" key="14">
    <source>
        <dbReference type="ARBA" id="ARBA00023113"/>
    </source>
</evidence>
<evidence type="ECO:0000256" key="5">
    <source>
        <dbReference type="ARBA" id="ARBA00022723"/>
    </source>
</evidence>
<dbReference type="GO" id="GO:0003887">
    <property type="term" value="F:DNA-directed DNA polymerase activity"/>
    <property type="evidence" value="ECO:0007669"/>
    <property type="project" value="UniProtKB-KW"/>
</dbReference>
<keyword evidence="4" id="KW-0540">Nuclease</keyword>
<evidence type="ECO:0000256" key="12">
    <source>
        <dbReference type="ARBA" id="ARBA00022918"/>
    </source>
</evidence>
<evidence type="ECO:0000256" key="3">
    <source>
        <dbReference type="ARBA" id="ARBA00022670"/>
    </source>
</evidence>
<evidence type="ECO:0000256" key="13">
    <source>
        <dbReference type="ARBA" id="ARBA00022932"/>
    </source>
</evidence>
<evidence type="ECO:0000256" key="16">
    <source>
        <dbReference type="ARBA" id="ARBA00023268"/>
    </source>
</evidence>
<evidence type="ECO:0000256" key="17">
    <source>
        <dbReference type="SAM" id="MobiDB-lite"/>
    </source>
</evidence>
<dbReference type="GO" id="GO:0003676">
    <property type="term" value="F:nucleic acid binding"/>
    <property type="evidence" value="ECO:0007669"/>
    <property type="project" value="InterPro"/>
</dbReference>
<dbReference type="GO" id="GO:0015074">
    <property type="term" value="P:DNA integration"/>
    <property type="evidence" value="ECO:0007669"/>
    <property type="project" value="UniProtKB-KW"/>
</dbReference>
<evidence type="ECO:0000256" key="6">
    <source>
        <dbReference type="ARBA" id="ARBA00022741"/>
    </source>
</evidence>
<evidence type="ECO:0000256" key="15">
    <source>
        <dbReference type="ARBA" id="ARBA00023172"/>
    </source>
</evidence>
<dbReference type="InterPro" id="IPR025724">
    <property type="entry name" value="GAG-pre-integrase_dom"/>
</dbReference>
<dbReference type="AlphaFoldDB" id="A0A6L2L049"/>
<dbReference type="GO" id="GO:0006310">
    <property type="term" value="P:DNA recombination"/>
    <property type="evidence" value="ECO:0007669"/>
    <property type="project" value="UniProtKB-KW"/>
</dbReference>
<keyword evidence="14" id="KW-0917">Virion maturation</keyword>
<keyword evidence="11" id="KW-0229">DNA integration</keyword>
<evidence type="ECO:0000256" key="2">
    <source>
        <dbReference type="ARBA" id="ARBA00022612"/>
    </source>
</evidence>
<dbReference type="Pfam" id="PF13976">
    <property type="entry name" value="gag_pre-integrs"/>
    <property type="match status" value="1"/>
</dbReference>
<keyword evidence="7" id="KW-0255">Endonuclease</keyword>
<keyword evidence="13" id="KW-0239">DNA-directed DNA polymerase</keyword>
<evidence type="ECO:0000256" key="9">
    <source>
        <dbReference type="ARBA" id="ARBA00022840"/>
    </source>
</evidence>
<dbReference type="GO" id="GO:0005524">
    <property type="term" value="F:ATP binding"/>
    <property type="evidence" value="ECO:0007669"/>
    <property type="project" value="UniProtKB-KW"/>
</dbReference>
<evidence type="ECO:0000256" key="4">
    <source>
        <dbReference type="ARBA" id="ARBA00022722"/>
    </source>
</evidence>
<dbReference type="GO" id="GO:0006508">
    <property type="term" value="P:proteolysis"/>
    <property type="evidence" value="ECO:0007669"/>
    <property type="project" value="UniProtKB-KW"/>
</dbReference>
<keyword evidence="2" id="KW-1188">Viral release from host cell</keyword>
<keyword evidence="15" id="KW-0233">DNA recombination</keyword>
<keyword evidence="8" id="KW-0378">Hydrolase</keyword>
<comment type="function">
    <text evidence="1">The aspartyl protease (PR) mediates the proteolytic cleavages of the Gag and Gag-Pol polyproteins after assembly of the VLP.</text>
</comment>
<gene>
    <name evidence="19" type="ORF">Tci_027241</name>
</gene>
<evidence type="ECO:0000259" key="18">
    <source>
        <dbReference type="PROSITE" id="PS50994"/>
    </source>
</evidence>
<comment type="caution">
    <text evidence="19">The sequence shown here is derived from an EMBL/GenBank/DDBJ whole genome shotgun (WGS) entry which is preliminary data.</text>
</comment>
<dbReference type="Pfam" id="PF22936">
    <property type="entry name" value="Pol_BBD"/>
    <property type="match status" value="1"/>
</dbReference>
<dbReference type="InterPro" id="IPR039537">
    <property type="entry name" value="Retrotran_Ty1/copia-like"/>
</dbReference>
<evidence type="ECO:0000256" key="8">
    <source>
        <dbReference type="ARBA" id="ARBA00022801"/>
    </source>
</evidence>
<evidence type="ECO:0000256" key="11">
    <source>
        <dbReference type="ARBA" id="ARBA00022908"/>
    </source>
</evidence>
<feature type="compositionally biased region" description="Polar residues" evidence="17">
    <location>
        <begin position="658"/>
        <end position="685"/>
    </location>
</feature>
<name>A0A6L2L049_TANCI</name>
<proteinExistence type="predicted"/>
<dbReference type="SUPFAM" id="SSF53098">
    <property type="entry name" value="Ribonuclease H-like"/>
    <property type="match status" value="1"/>
</dbReference>
<dbReference type="InterPro" id="IPR054722">
    <property type="entry name" value="PolX-like_BBD"/>
</dbReference>
<evidence type="ECO:0000313" key="19">
    <source>
        <dbReference type="EMBL" id="GEU55263.1"/>
    </source>
</evidence>
<keyword evidence="16" id="KW-0511">Multifunctional enzyme</keyword>
<evidence type="ECO:0000256" key="1">
    <source>
        <dbReference type="ARBA" id="ARBA00002180"/>
    </source>
</evidence>
<reference evidence="19" key="1">
    <citation type="journal article" date="2019" name="Sci. Rep.">
        <title>Draft genome of Tanacetum cinerariifolium, the natural source of mosquito coil.</title>
        <authorList>
            <person name="Yamashiro T."/>
            <person name="Shiraishi A."/>
            <person name="Satake H."/>
            <person name="Nakayama K."/>
        </authorList>
    </citation>
    <scope>NUCLEOTIDE SEQUENCE</scope>
</reference>
<dbReference type="Gene3D" id="3.30.420.10">
    <property type="entry name" value="Ribonuclease H-like superfamily/Ribonuclease H"/>
    <property type="match status" value="2"/>
</dbReference>
<keyword evidence="6" id="KW-0547">Nucleotide-binding</keyword>
<keyword evidence="5" id="KW-0479">Metal-binding</keyword>
<dbReference type="InterPro" id="IPR013103">
    <property type="entry name" value="RVT_2"/>
</dbReference>
<dbReference type="Pfam" id="PF07727">
    <property type="entry name" value="RVT_2"/>
    <property type="match status" value="1"/>
</dbReference>
<organism evidence="19">
    <name type="scientific">Tanacetum cinerariifolium</name>
    <name type="common">Dalmatian daisy</name>
    <name type="synonym">Chrysanthemum cinerariifolium</name>
    <dbReference type="NCBI Taxonomy" id="118510"/>
    <lineage>
        <taxon>Eukaryota</taxon>
        <taxon>Viridiplantae</taxon>
        <taxon>Streptophyta</taxon>
        <taxon>Embryophyta</taxon>
        <taxon>Tracheophyta</taxon>
        <taxon>Spermatophyta</taxon>
        <taxon>Magnoliopsida</taxon>
        <taxon>eudicotyledons</taxon>
        <taxon>Gunneridae</taxon>
        <taxon>Pentapetalae</taxon>
        <taxon>asterids</taxon>
        <taxon>campanulids</taxon>
        <taxon>Asterales</taxon>
        <taxon>Asteraceae</taxon>
        <taxon>Asteroideae</taxon>
        <taxon>Anthemideae</taxon>
        <taxon>Anthemidinae</taxon>
        <taxon>Tanacetum</taxon>
    </lineage>
</organism>
<keyword evidence="10" id="KW-0460">Magnesium</keyword>